<protein>
    <submittedName>
        <fullName evidence="3">NADP-dependent oxidoreductase domain-containing protein</fullName>
    </submittedName>
</protein>
<dbReference type="GO" id="GO:0016491">
    <property type="term" value="F:oxidoreductase activity"/>
    <property type="evidence" value="ECO:0007669"/>
    <property type="project" value="UniProtKB-KW"/>
</dbReference>
<sequence>MSSSSARVPPPTSELARDLTLPGEPAATIPRLIYGTAWKADRTADLVYEALKAGFRAIDTAAQPKHYQEHLVGEGVRRAIAEGIVSRKDLYIQTKFTSIDGQDPTNLPYDPSAPLPDQVRASLASSLASFATPDCPDPYLDCLVLHSPLRDPADTLAVWSTMASLVPHPVRRIGISNAPMPVVHALCELPSSLAAGAPAAPPAVVQNRFYPATSFDAPLRALCRERGVVYQSFWTLTANPRLLQHAASVGAVAEGAGVGAEVALYALVLGLGRTAVLDGTTDAGRMRGDLEGVERVGRWAEGEGREAWERGLAAFRGVVGEEDGDWECGCVRQGVSDGSLSKSYEER</sequence>
<dbReference type="InterPro" id="IPR036812">
    <property type="entry name" value="NAD(P)_OxRdtase_dom_sf"/>
</dbReference>
<keyword evidence="1" id="KW-0560">Oxidoreductase</keyword>
<dbReference type="Gene3D" id="3.20.20.100">
    <property type="entry name" value="NADP-dependent oxidoreductase domain"/>
    <property type="match status" value="1"/>
</dbReference>
<gene>
    <name evidence="3" type="ORF">NKR23_g7612</name>
</gene>
<dbReference type="SUPFAM" id="SSF51430">
    <property type="entry name" value="NAD(P)-linked oxidoreductase"/>
    <property type="match status" value="1"/>
</dbReference>
<evidence type="ECO:0000313" key="4">
    <source>
        <dbReference type="Proteomes" id="UP001174694"/>
    </source>
</evidence>
<dbReference type="InterPro" id="IPR020471">
    <property type="entry name" value="AKR"/>
</dbReference>
<reference evidence="3" key="1">
    <citation type="submission" date="2022-07" db="EMBL/GenBank/DDBJ databases">
        <title>Fungi with potential for degradation of polypropylene.</title>
        <authorList>
            <person name="Gostincar C."/>
        </authorList>
    </citation>
    <scope>NUCLEOTIDE SEQUENCE</scope>
    <source>
        <strain evidence="3">EXF-13308</strain>
    </source>
</reference>
<name>A0AA38VMN3_9PEZI</name>
<comment type="caution">
    <text evidence="3">The sequence shown here is derived from an EMBL/GenBank/DDBJ whole genome shotgun (WGS) entry which is preliminary data.</text>
</comment>
<dbReference type="EMBL" id="JANBVO010000024">
    <property type="protein sequence ID" value="KAJ9141928.1"/>
    <property type="molecule type" value="Genomic_DNA"/>
</dbReference>
<dbReference type="Pfam" id="PF00248">
    <property type="entry name" value="Aldo_ket_red"/>
    <property type="match status" value="1"/>
</dbReference>
<evidence type="ECO:0000313" key="3">
    <source>
        <dbReference type="EMBL" id="KAJ9141928.1"/>
    </source>
</evidence>
<proteinExistence type="predicted"/>
<evidence type="ECO:0000259" key="2">
    <source>
        <dbReference type="Pfam" id="PF00248"/>
    </source>
</evidence>
<keyword evidence="4" id="KW-1185">Reference proteome</keyword>
<feature type="domain" description="NADP-dependent oxidoreductase" evidence="2">
    <location>
        <begin position="39"/>
        <end position="230"/>
    </location>
</feature>
<organism evidence="3 4">
    <name type="scientific">Pleurostoma richardsiae</name>
    <dbReference type="NCBI Taxonomy" id="41990"/>
    <lineage>
        <taxon>Eukaryota</taxon>
        <taxon>Fungi</taxon>
        <taxon>Dikarya</taxon>
        <taxon>Ascomycota</taxon>
        <taxon>Pezizomycotina</taxon>
        <taxon>Sordariomycetes</taxon>
        <taxon>Sordariomycetidae</taxon>
        <taxon>Calosphaeriales</taxon>
        <taxon>Pleurostomataceae</taxon>
        <taxon>Pleurostoma</taxon>
    </lineage>
</organism>
<accession>A0AA38VMN3</accession>
<dbReference type="Proteomes" id="UP001174694">
    <property type="component" value="Unassembled WGS sequence"/>
</dbReference>
<dbReference type="InterPro" id="IPR023210">
    <property type="entry name" value="NADP_OxRdtase_dom"/>
</dbReference>
<evidence type="ECO:0000256" key="1">
    <source>
        <dbReference type="ARBA" id="ARBA00023002"/>
    </source>
</evidence>
<dbReference type="PANTHER" id="PTHR11732">
    <property type="entry name" value="ALDO/KETO REDUCTASE"/>
    <property type="match status" value="1"/>
</dbReference>
<dbReference type="AlphaFoldDB" id="A0AA38VMN3"/>